<dbReference type="Pfam" id="PF14111">
    <property type="entry name" value="DUF4283"/>
    <property type="match status" value="1"/>
</dbReference>
<dbReference type="EMBL" id="JACGWO010000012">
    <property type="protein sequence ID" value="KAK4413817.1"/>
    <property type="molecule type" value="Genomic_DNA"/>
</dbReference>
<evidence type="ECO:0008006" key="6">
    <source>
        <dbReference type="Google" id="ProtNLM"/>
    </source>
</evidence>
<evidence type="ECO:0000256" key="1">
    <source>
        <dbReference type="SAM" id="MobiDB-lite"/>
    </source>
</evidence>
<dbReference type="InterPro" id="IPR025836">
    <property type="entry name" value="Zn_knuckle_CX2CX4HX4C"/>
</dbReference>
<keyword evidence="5" id="KW-1185">Reference proteome</keyword>
<evidence type="ECO:0000259" key="3">
    <source>
        <dbReference type="Pfam" id="PF14392"/>
    </source>
</evidence>
<protein>
    <recommendedName>
        <fullName evidence="6">DUF4283 domain-containing protein</fullName>
    </recommendedName>
</protein>
<evidence type="ECO:0000313" key="4">
    <source>
        <dbReference type="EMBL" id="KAK4413817.1"/>
    </source>
</evidence>
<accession>A0AAE1XLY5</accession>
<gene>
    <name evidence="4" type="ORF">Salat_2794500</name>
</gene>
<name>A0AAE1XLY5_9LAMI</name>
<feature type="domain" description="Zinc knuckle CX2CX4HX4C" evidence="3">
    <location>
        <begin position="152"/>
        <end position="191"/>
    </location>
</feature>
<proteinExistence type="predicted"/>
<sequence length="397" mass="44145">MADDMGKMAEALSETDLELGSVMVLLTLWHDNIDAPGFYLVGRILGRRNFNFEAMKNTLMNAFNPIKELEIRLIDNGRILFNFAHTLDRQRVIDSGPWAFDKNLLILKVVEADDDPTKIDLDWADFFFHVHGLSLGRMTRNMAEFIGNQIGRFRDVDMGRGAESTITFTYERLPNFCYWCGCFEHILKLCEHQYEPGFDASQDPLPYGPWLRATTPAQLRSRGVNYPPPRPSIVTIGPPTTSHLAPPSSHYVSTIPSPPSPSLTPNIVNTLLVQSSNHHALTIQTYSTTFPAITTTRRSPTTVSTATAPQPLPHLVPHPPPISQALTDVPLTFTATSNPSLSHSQLSSTSGKGKKKSGNRKIISVPRKRKLIDEILDAIESPSKCVKQTNVDSMDQS</sequence>
<feature type="compositionally biased region" description="Low complexity" evidence="1">
    <location>
        <begin position="336"/>
        <end position="351"/>
    </location>
</feature>
<evidence type="ECO:0000259" key="2">
    <source>
        <dbReference type="Pfam" id="PF14111"/>
    </source>
</evidence>
<dbReference type="PANTHER" id="PTHR31286">
    <property type="entry name" value="GLYCINE-RICH CELL WALL STRUCTURAL PROTEIN 1.8-LIKE"/>
    <property type="match status" value="1"/>
</dbReference>
<dbReference type="InterPro" id="IPR040256">
    <property type="entry name" value="At4g02000-like"/>
</dbReference>
<organism evidence="4 5">
    <name type="scientific">Sesamum alatum</name>
    <dbReference type="NCBI Taxonomy" id="300844"/>
    <lineage>
        <taxon>Eukaryota</taxon>
        <taxon>Viridiplantae</taxon>
        <taxon>Streptophyta</taxon>
        <taxon>Embryophyta</taxon>
        <taxon>Tracheophyta</taxon>
        <taxon>Spermatophyta</taxon>
        <taxon>Magnoliopsida</taxon>
        <taxon>eudicotyledons</taxon>
        <taxon>Gunneridae</taxon>
        <taxon>Pentapetalae</taxon>
        <taxon>asterids</taxon>
        <taxon>lamiids</taxon>
        <taxon>Lamiales</taxon>
        <taxon>Pedaliaceae</taxon>
        <taxon>Sesamum</taxon>
    </lineage>
</organism>
<evidence type="ECO:0000313" key="5">
    <source>
        <dbReference type="Proteomes" id="UP001293254"/>
    </source>
</evidence>
<reference evidence="4" key="1">
    <citation type="submission" date="2020-06" db="EMBL/GenBank/DDBJ databases">
        <authorList>
            <person name="Li T."/>
            <person name="Hu X."/>
            <person name="Zhang T."/>
            <person name="Song X."/>
            <person name="Zhang H."/>
            <person name="Dai N."/>
            <person name="Sheng W."/>
            <person name="Hou X."/>
            <person name="Wei L."/>
        </authorList>
    </citation>
    <scope>NUCLEOTIDE SEQUENCE</scope>
    <source>
        <strain evidence="4">3651</strain>
        <tissue evidence="4">Leaf</tissue>
    </source>
</reference>
<dbReference type="Proteomes" id="UP001293254">
    <property type="component" value="Unassembled WGS sequence"/>
</dbReference>
<reference evidence="4" key="2">
    <citation type="journal article" date="2024" name="Plant">
        <title>Genomic evolution and insights into agronomic trait innovations of Sesamum species.</title>
        <authorList>
            <person name="Miao H."/>
            <person name="Wang L."/>
            <person name="Qu L."/>
            <person name="Liu H."/>
            <person name="Sun Y."/>
            <person name="Le M."/>
            <person name="Wang Q."/>
            <person name="Wei S."/>
            <person name="Zheng Y."/>
            <person name="Lin W."/>
            <person name="Duan Y."/>
            <person name="Cao H."/>
            <person name="Xiong S."/>
            <person name="Wang X."/>
            <person name="Wei L."/>
            <person name="Li C."/>
            <person name="Ma Q."/>
            <person name="Ju M."/>
            <person name="Zhao R."/>
            <person name="Li G."/>
            <person name="Mu C."/>
            <person name="Tian Q."/>
            <person name="Mei H."/>
            <person name="Zhang T."/>
            <person name="Gao T."/>
            <person name="Zhang H."/>
        </authorList>
    </citation>
    <scope>NUCLEOTIDE SEQUENCE</scope>
    <source>
        <strain evidence="4">3651</strain>
    </source>
</reference>
<feature type="region of interest" description="Disordered" evidence="1">
    <location>
        <begin position="334"/>
        <end position="366"/>
    </location>
</feature>
<dbReference type="InterPro" id="IPR025558">
    <property type="entry name" value="DUF4283"/>
</dbReference>
<dbReference type="Pfam" id="PF14392">
    <property type="entry name" value="zf-CCHC_4"/>
    <property type="match status" value="1"/>
</dbReference>
<feature type="domain" description="DUF4283" evidence="2">
    <location>
        <begin position="39"/>
        <end position="116"/>
    </location>
</feature>
<comment type="caution">
    <text evidence="4">The sequence shown here is derived from an EMBL/GenBank/DDBJ whole genome shotgun (WGS) entry which is preliminary data.</text>
</comment>
<dbReference type="AlphaFoldDB" id="A0AAE1XLY5"/>
<dbReference type="PANTHER" id="PTHR31286:SF153">
    <property type="entry name" value="DUF4283 DOMAIN PROTEIN"/>
    <property type="match status" value="1"/>
</dbReference>